<feature type="domain" description="Aminotransferase class I/classII large" evidence="6">
    <location>
        <begin position="52"/>
        <end position="376"/>
    </location>
</feature>
<dbReference type="AlphaFoldDB" id="A0A0M2HJJ1"/>
<dbReference type="CDD" id="cd00609">
    <property type="entry name" value="AAT_like"/>
    <property type="match status" value="1"/>
</dbReference>
<evidence type="ECO:0000256" key="1">
    <source>
        <dbReference type="ARBA" id="ARBA00001933"/>
    </source>
</evidence>
<dbReference type="InterPro" id="IPR004839">
    <property type="entry name" value="Aminotransferase_I/II_large"/>
</dbReference>
<dbReference type="InterPro" id="IPR015424">
    <property type="entry name" value="PyrdxlP-dep_Trfase"/>
</dbReference>
<dbReference type="PANTHER" id="PTHR43525:SF2">
    <property type="entry name" value="CYSTATHIONINE BETA-LYASE-RELATED"/>
    <property type="match status" value="1"/>
</dbReference>
<dbReference type="Pfam" id="PF00155">
    <property type="entry name" value="Aminotran_1_2"/>
    <property type="match status" value="1"/>
</dbReference>
<dbReference type="OrthoDB" id="3224382at2"/>
<dbReference type="GO" id="GO:0047804">
    <property type="term" value="F:cysteine-S-conjugate beta-lyase activity"/>
    <property type="evidence" value="ECO:0007669"/>
    <property type="project" value="UniProtKB-EC"/>
</dbReference>
<accession>A0A0M2HJJ1</accession>
<dbReference type="PATRIC" id="fig|273678.4.peg.3545"/>
<evidence type="ECO:0000256" key="5">
    <source>
        <dbReference type="ARBA" id="ARBA00037974"/>
    </source>
</evidence>
<reference evidence="7 8" key="1">
    <citation type="submission" date="2015-02" db="EMBL/GenBank/DDBJ databases">
        <title>Draft genome sequences of ten Microbacterium spp. with emphasis on heavy metal contaminated environments.</title>
        <authorList>
            <person name="Corretto E."/>
        </authorList>
    </citation>
    <scope>NUCLEOTIDE SEQUENCE [LARGE SCALE GENOMIC DNA]</scope>
    <source>
        <strain evidence="7 8">SA35</strain>
    </source>
</reference>
<keyword evidence="3" id="KW-0663">Pyridoxal phosphate</keyword>
<keyword evidence="8" id="KW-1185">Reference proteome</keyword>
<protein>
    <recommendedName>
        <fullName evidence="2">cysteine-S-conjugate beta-lyase</fullName>
        <ecNumber evidence="2">4.4.1.13</ecNumber>
    </recommendedName>
</protein>
<evidence type="ECO:0000256" key="2">
    <source>
        <dbReference type="ARBA" id="ARBA00012224"/>
    </source>
</evidence>
<comment type="caution">
    <text evidence="7">The sequence shown here is derived from an EMBL/GenBank/DDBJ whole genome shotgun (WGS) entry which is preliminary data.</text>
</comment>
<comment type="cofactor">
    <cofactor evidence="1">
        <name>pyridoxal 5'-phosphate</name>
        <dbReference type="ChEBI" id="CHEBI:597326"/>
    </cofactor>
</comment>
<dbReference type="Gene3D" id="3.90.1150.10">
    <property type="entry name" value="Aspartate Aminotransferase, domain 1"/>
    <property type="match status" value="1"/>
</dbReference>
<evidence type="ECO:0000313" key="7">
    <source>
        <dbReference type="EMBL" id="KJL46910.1"/>
    </source>
</evidence>
<evidence type="ECO:0000259" key="6">
    <source>
        <dbReference type="Pfam" id="PF00155"/>
    </source>
</evidence>
<dbReference type="GO" id="GO:0030170">
    <property type="term" value="F:pyridoxal phosphate binding"/>
    <property type="evidence" value="ECO:0007669"/>
    <property type="project" value="InterPro"/>
</dbReference>
<comment type="similarity">
    <text evidence="5">Belongs to the class-II pyridoxal-phosphate-dependent aminotransferase family. MalY/PatB cystathionine beta-lyase subfamily.</text>
</comment>
<keyword evidence="4 7" id="KW-0456">Lyase</keyword>
<dbReference type="Gene3D" id="3.40.640.10">
    <property type="entry name" value="Type I PLP-dependent aspartate aminotransferase-like (Major domain)"/>
    <property type="match status" value="1"/>
</dbReference>
<proteinExistence type="inferred from homology"/>
<dbReference type="InterPro" id="IPR015422">
    <property type="entry name" value="PyrdxlP-dep_Trfase_small"/>
</dbReference>
<evidence type="ECO:0000256" key="4">
    <source>
        <dbReference type="ARBA" id="ARBA00023239"/>
    </source>
</evidence>
<dbReference type="SUPFAM" id="SSF53383">
    <property type="entry name" value="PLP-dependent transferases"/>
    <property type="match status" value="1"/>
</dbReference>
<dbReference type="RefSeq" id="WP_045259013.1">
    <property type="nucleotide sequence ID" value="NZ_JYJB01000010.1"/>
</dbReference>
<sequence>MSTSSDFDAITIDQLRASGSYKWSTYPEAIGAFIAEMDFGVAPEISSALTRSVEALVGYPTPELVSSMSAATARWLRDEYSWDVPPERIRPVGDVLIAMRATIDHFTAPGSKIVLPTPAYMPFLKIPPMHDREIVEVPLLLEDGRYVFDLDGLDRAFADGGGMLILCNPYNPVGRVFTREELLAVSEIVERHGGRVFADEIHAPLVFAPHRHIPYASISQAAAGHTITSTSASKAWNLPGLKTAQVILSNDADAATWATPVVTRNELLASNPGIIANTAAYDDARDWLADTHAYLDGNRTLLGELLAEHIPAIGYTPAEGSYIAWLDARGLGIEGSPADFFREEAGVALTDGIACGAAGEGFLRFILATPRPIIEQAVRQMAAALARHRVPVGV</sequence>
<dbReference type="PANTHER" id="PTHR43525">
    <property type="entry name" value="PROTEIN MALY"/>
    <property type="match status" value="1"/>
</dbReference>
<gene>
    <name evidence="7" type="primary">patB_2</name>
    <name evidence="7" type="ORF">RS84_03553</name>
</gene>
<organism evidence="7 8">
    <name type="scientific">Microbacterium hydrocarbonoxydans</name>
    <dbReference type="NCBI Taxonomy" id="273678"/>
    <lineage>
        <taxon>Bacteria</taxon>
        <taxon>Bacillati</taxon>
        <taxon>Actinomycetota</taxon>
        <taxon>Actinomycetes</taxon>
        <taxon>Micrococcales</taxon>
        <taxon>Microbacteriaceae</taxon>
        <taxon>Microbacterium</taxon>
    </lineage>
</organism>
<evidence type="ECO:0000256" key="3">
    <source>
        <dbReference type="ARBA" id="ARBA00022898"/>
    </source>
</evidence>
<dbReference type="EC" id="4.4.1.13" evidence="2"/>
<dbReference type="STRING" id="273678.RS84_03553"/>
<evidence type="ECO:0000313" key="8">
    <source>
        <dbReference type="Proteomes" id="UP000033900"/>
    </source>
</evidence>
<dbReference type="InterPro" id="IPR015421">
    <property type="entry name" value="PyrdxlP-dep_Trfase_major"/>
</dbReference>
<dbReference type="EMBL" id="JYJB01000010">
    <property type="protein sequence ID" value="KJL46910.1"/>
    <property type="molecule type" value="Genomic_DNA"/>
</dbReference>
<dbReference type="InterPro" id="IPR051798">
    <property type="entry name" value="Class-II_PLP-Dep_Aminotrans"/>
</dbReference>
<name>A0A0M2HJJ1_9MICO</name>
<dbReference type="Proteomes" id="UP000033900">
    <property type="component" value="Unassembled WGS sequence"/>
</dbReference>